<feature type="active site" description="Acyl-thioester intermediate" evidence="5 7">
    <location>
        <position position="215"/>
    </location>
</feature>
<dbReference type="PIRSF" id="PIRSF016262">
    <property type="entry name" value="LPLase"/>
    <property type="match status" value="1"/>
</dbReference>
<dbReference type="EMBL" id="LVYD01000046">
    <property type="protein sequence ID" value="OQP63209.1"/>
    <property type="molecule type" value="Genomic_DNA"/>
</dbReference>
<comment type="function">
    <text evidence="4 5 6">Catalyzes the transfer of endogenously produced octanoic acid from octanoyl-acyl-carrier-protein onto the lipoyl domains of lipoate-dependent enzymes. Lipoyl-ACP can also act as a substrate although octanoyl-ACP is likely to be the physiological substrate.</text>
</comment>
<dbReference type="PANTHER" id="PTHR10993">
    <property type="entry name" value="OCTANOYLTRANSFERASE"/>
    <property type="match status" value="1"/>
</dbReference>
<proteinExistence type="inferred from homology"/>
<dbReference type="HAMAP" id="MF_00013">
    <property type="entry name" value="LipB"/>
    <property type="match status" value="1"/>
</dbReference>
<dbReference type="SUPFAM" id="SSF55681">
    <property type="entry name" value="Class II aaRS and biotin synthetases"/>
    <property type="match status" value="1"/>
</dbReference>
<dbReference type="Proteomes" id="UP000192796">
    <property type="component" value="Unassembled WGS sequence"/>
</dbReference>
<dbReference type="NCBIfam" id="NF010925">
    <property type="entry name" value="PRK14345.1"/>
    <property type="match status" value="1"/>
</dbReference>
<evidence type="ECO:0000256" key="5">
    <source>
        <dbReference type="HAMAP-Rule" id="MF_00013"/>
    </source>
</evidence>
<dbReference type="GO" id="GO:0033819">
    <property type="term" value="F:lipoyl(octanoyl) transferase activity"/>
    <property type="evidence" value="ECO:0007669"/>
    <property type="project" value="UniProtKB-EC"/>
</dbReference>
<dbReference type="CDD" id="cd16444">
    <property type="entry name" value="LipB"/>
    <property type="match status" value="1"/>
</dbReference>
<feature type="site" description="Lowers pKa of active site Cys" evidence="5 9">
    <location>
        <position position="181"/>
    </location>
</feature>
<dbReference type="InterPro" id="IPR045864">
    <property type="entry name" value="aa-tRNA-synth_II/BPL/LPL"/>
</dbReference>
<keyword evidence="2 5" id="KW-0808">Transferase</keyword>
<evidence type="ECO:0000259" key="10">
    <source>
        <dbReference type="PROSITE" id="PS51733"/>
    </source>
</evidence>
<dbReference type="AlphaFoldDB" id="A0A1V9FXW4"/>
<dbReference type="Gene3D" id="3.30.930.10">
    <property type="entry name" value="Bira Bifunctional Protein, Domain 2"/>
    <property type="match status" value="1"/>
</dbReference>
<evidence type="ECO:0000313" key="12">
    <source>
        <dbReference type="Proteomes" id="UP000192796"/>
    </source>
</evidence>
<keyword evidence="3 5" id="KW-0012">Acyltransferase</keyword>
<comment type="catalytic activity">
    <reaction evidence="5 6">
        <text>octanoyl-[ACP] + L-lysyl-[protein] = N(6)-octanoyl-L-lysyl-[protein] + holo-[ACP] + H(+)</text>
        <dbReference type="Rhea" id="RHEA:17665"/>
        <dbReference type="Rhea" id="RHEA-COMP:9636"/>
        <dbReference type="Rhea" id="RHEA-COMP:9685"/>
        <dbReference type="Rhea" id="RHEA-COMP:9752"/>
        <dbReference type="Rhea" id="RHEA-COMP:9928"/>
        <dbReference type="ChEBI" id="CHEBI:15378"/>
        <dbReference type="ChEBI" id="CHEBI:29969"/>
        <dbReference type="ChEBI" id="CHEBI:64479"/>
        <dbReference type="ChEBI" id="CHEBI:78463"/>
        <dbReference type="ChEBI" id="CHEBI:78809"/>
        <dbReference type="EC" id="2.3.1.181"/>
    </reaction>
</comment>
<comment type="caution">
    <text evidence="11">The sequence shown here is derived from an EMBL/GenBank/DDBJ whole genome shotgun (WGS) entry which is preliminary data.</text>
</comment>
<evidence type="ECO:0000256" key="4">
    <source>
        <dbReference type="ARBA" id="ARBA00024732"/>
    </source>
</evidence>
<feature type="binding site" evidence="5 8">
    <location>
        <begin position="197"/>
        <end position="199"/>
    </location>
    <ligand>
        <name>substrate</name>
    </ligand>
</feature>
<dbReference type="STRING" id="1703345.A3860_25300"/>
<evidence type="ECO:0000256" key="2">
    <source>
        <dbReference type="ARBA" id="ARBA00022679"/>
    </source>
</evidence>
<evidence type="ECO:0000256" key="3">
    <source>
        <dbReference type="ARBA" id="ARBA00023315"/>
    </source>
</evidence>
<comment type="pathway">
    <text evidence="1 5 6">Protein modification; protein lipoylation via endogenous pathway; protein N(6)-(lipoyl)lysine from octanoyl-[acyl-carrier-protein]: step 1/2.</text>
</comment>
<dbReference type="GO" id="GO:0009249">
    <property type="term" value="P:protein lipoylation"/>
    <property type="evidence" value="ECO:0007669"/>
    <property type="project" value="InterPro"/>
</dbReference>
<dbReference type="OrthoDB" id="9787061at2"/>
<dbReference type="PROSITE" id="PS51733">
    <property type="entry name" value="BPL_LPL_CATALYTIC"/>
    <property type="match status" value="1"/>
</dbReference>
<evidence type="ECO:0000256" key="7">
    <source>
        <dbReference type="PIRSR" id="PIRSR016262-1"/>
    </source>
</evidence>
<feature type="binding site" evidence="5 8">
    <location>
        <begin position="111"/>
        <end position="118"/>
    </location>
    <ligand>
        <name>substrate</name>
    </ligand>
</feature>
<name>A0A1V9FXW4_9BACT</name>
<dbReference type="NCBIfam" id="TIGR00214">
    <property type="entry name" value="lipB"/>
    <property type="match status" value="1"/>
</dbReference>
<sequence length="256" mass="29072">MKTSKKQGVLFRDLGQIEYQDAWDLQEKLLQENVAVKTAIRNRLSAVGELATPNSELIIGNEEVIPSTNHYLLFVEHPPVYTLGKSGDIEHVLISEEERAAKGISFYHTNRGGDITFHGWEQLVGYPILDLERFYTDIGKYLRNLEEVIIATMADYGLKGERSPGETGVWLDAAIPGRERKICAMGIRCSRWVTMHGFAFNVNTDLSYFNYIIPCGIQNKQVTSLEKELGRKLDMNEVKERVKANFEKVFEVELVG</sequence>
<dbReference type="UniPathway" id="UPA00538">
    <property type="reaction ID" value="UER00592"/>
</dbReference>
<organism evidence="11 12">
    <name type="scientific">Niastella vici</name>
    <dbReference type="NCBI Taxonomy" id="1703345"/>
    <lineage>
        <taxon>Bacteria</taxon>
        <taxon>Pseudomonadati</taxon>
        <taxon>Bacteroidota</taxon>
        <taxon>Chitinophagia</taxon>
        <taxon>Chitinophagales</taxon>
        <taxon>Chitinophagaceae</taxon>
        <taxon>Niastella</taxon>
    </lineage>
</organism>
<evidence type="ECO:0000256" key="6">
    <source>
        <dbReference type="PIRNR" id="PIRNR016262"/>
    </source>
</evidence>
<reference evidence="11 12" key="1">
    <citation type="submission" date="2016-03" db="EMBL/GenBank/DDBJ databases">
        <title>Niastella vici sp. nov., isolated from farmland soil.</title>
        <authorList>
            <person name="Chen L."/>
            <person name="Wang D."/>
            <person name="Yang S."/>
            <person name="Wang G."/>
        </authorList>
    </citation>
    <scope>NUCLEOTIDE SEQUENCE [LARGE SCALE GENOMIC DNA]</scope>
    <source>
        <strain evidence="11 12">DJ57</strain>
    </source>
</reference>
<gene>
    <name evidence="5" type="primary">lipB</name>
    <name evidence="11" type="ORF">A3860_25300</name>
</gene>
<dbReference type="GO" id="GO:0005737">
    <property type="term" value="C:cytoplasm"/>
    <property type="evidence" value="ECO:0007669"/>
    <property type="project" value="UniProtKB-SubCell"/>
</dbReference>
<keyword evidence="12" id="KW-1185">Reference proteome</keyword>
<feature type="domain" description="BPL/LPL catalytic" evidence="10">
    <location>
        <begin position="66"/>
        <end position="254"/>
    </location>
</feature>
<keyword evidence="5" id="KW-0963">Cytoplasm</keyword>
<evidence type="ECO:0000256" key="9">
    <source>
        <dbReference type="PIRSR" id="PIRSR016262-3"/>
    </source>
</evidence>
<dbReference type="PANTHER" id="PTHR10993:SF12">
    <property type="entry name" value="OCTANOYLTRANSFERASE"/>
    <property type="match status" value="1"/>
</dbReference>
<comment type="miscellaneous">
    <text evidence="5">In the reaction, the free carboxyl group of octanoic acid is attached via an amide linkage to the epsilon-amino group of a specific lysine residue of lipoyl domains of lipoate-dependent enzymes.</text>
</comment>
<dbReference type="InterPro" id="IPR004143">
    <property type="entry name" value="BPL_LPL_catalytic"/>
</dbReference>
<dbReference type="Pfam" id="PF21948">
    <property type="entry name" value="LplA-B_cat"/>
    <property type="match status" value="1"/>
</dbReference>
<feature type="binding site" evidence="5 8">
    <location>
        <begin position="184"/>
        <end position="186"/>
    </location>
    <ligand>
        <name>substrate</name>
    </ligand>
</feature>
<dbReference type="RefSeq" id="WP_081147933.1">
    <property type="nucleotide sequence ID" value="NZ_LVYD01000046.1"/>
</dbReference>
<evidence type="ECO:0000256" key="8">
    <source>
        <dbReference type="PIRSR" id="PIRSR016262-2"/>
    </source>
</evidence>
<accession>A0A1V9FXW4</accession>
<evidence type="ECO:0000256" key="1">
    <source>
        <dbReference type="ARBA" id="ARBA00004821"/>
    </source>
</evidence>
<comment type="subcellular location">
    <subcellularLocation>
        <location evidence="5">Cytoplasm</location>
    </subcellularLocation>
</comment>
<protein>
    <recommendedName>
        <fullName evidence="5 6">Octanoyltransferase</fullName>
        <ecNumber evidence="5 6">2.3.1.181</ecNumber>
    </recommendedName>
    <alternativeName>
        <fullName evidence="5">Lipoate-protein ligase B</fullName>
    </alternativeName>
    <alternativeName>
        <fullName evidence="5">Lipoyl/octanoyl transferase</fullName>
    </alternativeName>
    <alternativeName>
        <fullName evidence="5">Octanoyl-[acyl-carrier-protein]-protein N-octanoyltransferase</fullName>
    </alternativeName>
</protein>
<comment type="similarity">
    <text evidence="5 6">Belongs to the LipB family.</text>
</comment>
<dbReference type="EC" id="2.3.1.181" evidence="5 6"/>
<dbReference type="FunFam" id="3.30.930.10:FF:000035">
    <property type="entry name" value="Putative lipoyltransferase 2, mitochondrial"/>
    <property type="match status" value="1"/>
</dbReference>
<evidence type="ECO:0000313" key="11">
    <source>
        <dbReference type="EMBL" id="OQP63209.1"/>
    </source>
</evidence>
<dbReference type="InterPro" id="IPR000544">
    <property type="entry name" value="Octanoyltransferase"/>
</dbReference>